<feature type="transmembrane region" description="Helical" evidence="1">
    <location>
        <begin position="21"/>
        <end position="42"/>
    </location>
</feature>
<evidence type="ECO:0008006" key="4">
    <source>
        <dbReference type="Google" id="ProtNLM"/>
    </source>
</evidence>
<dbReference type="EMBL" id="RAPQ01000013">
    <property type="protein sequence ID" value="RKD96079.1"/>
    <property type="molecule type" value="Genomic_DNA"/>
</dbReference>
<evidence type="ECO:0000256" key="1">
    <source>
        <dbReference type="SAM" id="Phobius"/>
    </source>
</evidence>
<accession>A0A419WKU2</accession>
<protein>
    <recommendedName>
        <fullName evidence="4">PH (Pleckstrin Homology) domain-containing protein</fullName>
    </recommendedName>
</protein>
<keyword evidence="1" id="KW-0812">Transmembrane</keyword>
<organism evidence="2 3">
    <name type="scientific">Marinifilum flexuosum</name>
    <dbReference type="NCBI Taxonomy" id="1117708"/>
    <lineage>
        <taxon>Bacteria</taxon>
        <taxon>Pseudomonadati</taxon>
        <taxon>Bacteroidota</taxon>
        <taxon>Bacteroidia</taxon>
        <taxon>Marinilabiliales</taxon>
        <taxon>Marinifilaceae</taxon>
    </lineage>
</organism>
<proteinExistence type="predicted"/>
<keyword evidence="1" id="KW-0472">Membrane</keyword>
<name>A0A419WKU2_9BACT</name>
<dbReference type="AlphaFoldDB" id="A0A419WKU2"/>
<comment type="caution">
    <text evidence="2">The sequence shown here is derived from an EMBL/GenBank/DDBJ whole genome shotgun (WGS) entry which is preliminary data.</text>
</comment>
<evidence type="ECO:0000313" key="3">
    <source>
        <dbReference type="Proteomes" id="UP000284531"/>
    </source>
</evidence>
<gene>
    <name evidence="2" type="ORF">BXY64_4067</name>
</gene>
<keyword evidence="3" id="KW-1185">Reference proteome</keyword>
<keyword evidence="1" id="KW-1133">Transmembrane helix</keyword>
<dbReference type="Proteomes" id="UP000284531">
    <property type="component" value="Unassembled WGS sequence"/>
</dbReference>
<evidence type="ECO:0000313" key="2">
    <source>
        <dbReference type="EMBL" id="RKD96079.1"/>
    </source>
</evidence>
<reference evidence="2 3" key="1">
    <citation type="submission" date="2018-09" db="EMBL/GenBank/DDBJ databases">
        <title>Genomic Encyclopedia of Archaeal and Bacterial Type Strains, Phase II (KMG-II): from individual species to whole genera.</title>
        <authorList>
            <person name="Goeker M."/>
        </authorList>
    </citation>
    <scope>NUCLEOTIDE SEQUENCE [LARGE SCALE GENOMIC DNA]</scope>
    <source>
        <strain evidence="2 3">DSM 21950</strain>
    </source>
</reference>
<sequence>MEFYTHAMTINNQNRASWIKLAYYLLIFLFLASVILLLYLNINKPYQVIGIISASVISVIIFSFHLNFNFIIYKEGDDKIILRYYPLHPFHDNFKSIEIPKNCLAKYDLETKTFGLKPIVTLYQLTEKGIAKYPSVCLSALSKTERKKLIESLSRNSLNK</sequence>
<feature type="transmembrane region" description="Helical" evidence="1">
    <location>
        <begin position="48"/>
        <end position="73"/>
    </location>
</feature>